<name>A0ABQ3UG91_STRHY</name>
<reference evidence="1" key="1">
    <citation type="submission" date="2024-05" db="EMBL/GenBank/DDBJ databases">
        <title>Whole genome shotgun sequence of Streptomyces hygroscopicus NBRC 113678.</title>
        <authorList>
            <person name="Komaki H."/>
            <person name="Tamura T."/>
        </authorList>
    </citation>
    <scope>NUCLEOTIDE SEQUENCE</scope>
    <source>
        <strain evidence="1">N11-34</strain>
    </source>
</reference>
<organism evidence="1 2">
    <name type="scientific">Streptomyces hygroscopicus</name>
    <dbReference type="NCBI Taxonomy" id="1912"/>
    <lineage>
        <taxon>Bacteria</taxon>
        <taxon>Bacillati</taxon>
        <taxon>Actinomycetota</taxon>
        <taxon>Actinomycetes</taxon>
        <taxon>Kitasatosporales</taxon>
        <taxon>Streptomycetaceae</taxon>
        <taxon>Streptomyces</taxon>
        <taxon>Streptomyces violaceusniger group</taxon>
    </lineage>
</organism>
<dbReference type="Proteomes" id="UP001054854">
    <property type="component" value="Unassembled WGS sequence"/>
</dbReference>
<sequence length="83" mass="9417">MTDTTPVPAVGQIWQDNDPRAEDRYLRIVDIDASRATARPITYDPITRIAADLPGGRPTRIRLDRFRPTSTGYRYIDQDGDGR</sequence>
<keyword evidence="2" id="KW-1185">Reference proteome</keyword>
<dbReference type="RefSeq" id="WP_236260101.1">
    <property type="nucleotide sequence ID" value="NZ_BNEK01000007.1"/>
</dbReference>
<evidence type="ECO:0000313" key="1">
    <source>
        <dbReference type="EMBL" id="GHJ34283.1"/>
    </source>
</evidence>
<gene>
    <name evidence="1" type="ORF">TPA0910_87160</name>
</gene>
<proteinExistence type="predicted"/>
<protein>
    <submittedName>
        <fullName evidence="1">Uncharacterized protein</fullName>
    </submittedName>
</protein>
<dbReference type="EMBL" id="BNEK01000007">
    <property type="protein sequence ID" value="GHJ34283.1"/>
    <property type="molecule type" value="Genomic_DNA"/>
</dbReference>
<accession>A0ABQ3UG91</accession>
<comment type="caution">
    <text evidence="1">The sequence shown here is derived from an EMBL/GenBank/DDBJ whole genome shotgun (WGS) entry which is preliminary data.</text>
</comment>
<evidence type="ECO:0000313" key="2">
    <source>
        <dbReference type="Proteomes" id="UP001054854"/>
    </source>
</evidence>